<dbReference type="EMBL" id="CP068393">
    <property type="protein sequence ID" value="QUC65878.1"/>
    <property type="molecule type" value="Genomic_DNA"/>
</dbReference>
<sequence>MKESFSFEPGRVVESTQGRDKGLCFLILENVSEGIVMIADGSHHKLENPKKKKTKHLRAKPVLLNLKALRPEGGALQNSDLRRALEDNGFADKRSLREGD</sequence>
<protein>
    <submittedName>
        <fullName evidence="1">KOW domain-containing RNA-binding protein</fullName>
    </submittedName>
</protein>
<name>A0AC61MWN4_9FIRM</name>
<reference evidence="1" key="1">
    <citation type="submission" date="2021-01" db="EMBL/GenBank/DDBJ databases">
        <title>Complete genome sequence of Clostridiales bacterium R-7.</title>
        <authorList>
            <person name="Mahoney-Kurpe S.C."/>
            <person name="Palevich N."/>
            <person name="Koike S."/>
            <person name="Moon C.D."/>
            <person name="Attwood G.T."/>
        </authorList>
    </citation>
    <scope>NUCLEOTIDE SEQUENCE</scope>
    <source>
        <strain evidence="1">R-7</strain>
    </source>
</reference>
<dbReference type="Proteomes" id="UP000682782">
    <property type="component" value="Chromosome"/>
</dbReference>
<organism evidence="1 2">
    <name type="scientific">Aristaeella hokkaidonensis</name>
    <dbReference type="NCBI Taxonomy" id="3046382"/>
    <lineage>
        <taxon>Bacteria</taxon>
        <taxon>Bacillati</taxon>
        <taxon>Bacillota</taxon>
        <taxon>Clostridia</taxon>
        <taxon>Eubacteriales</taxon>
        <taxon>Aristaeellaceae</taxon>
        <taxon>Aristaeella</taxon>
    </lineage>
</organism>
<evidence type="ECO:0000313" key="2">
    <source>
        <dbReference type="Proteomes" id="UP000682782"/>
    </source>
</evidence>
<accession>A0AC61MWN4</accession>
<keyword evidence="2" id="KW-1185">Reference proteome</keyword>
<proteinExistence type="predicted"/>
<gene>
    <name evidence="1" type="ORF">JYE49_08275</name>
</gene>
<evidence type="ECO:0000313" key="1">
    <source>
        <dbReference type="EMBL" id="QUC65878.1"/>
    </source>
</evidence>